<dbReference type="GO" id="GO:0004602">
    <property type="term" value="F:glutathione peroxidase activity"/>
    <property type="evidence" value="ECO:0007669"/>
    <property type="project" value="TreeGrafter"/>
</dbReference>
<dbReference type="EMBL" id="QDHA01000044">
    <property type="protein sequence ID" value="RCJ06803.1"/>
    <property type="molecule type" value="Genomic_DNA"/>
</dbReference>
<dbReference type="GO" id="GO:0004364">
    <property type="term" value="F:glutathione transferase activity"/>
    <property type="evidence" value="ECO:0007669"/>
    <property type="project" value="TreeGrafter"/>
</dbReference>
<comment type="caution">
    <text evidence="4">The sequence shown here is derived from an EMBL/GenBank/DDBJ whole genome shotgun (WGS) entry which is preliminary data.</text>
</comment>
<dbReference type="InterPro" id="IPR036249">
    <property type="entry name" value="Thioredoxin-like_sf"/>
</dbReference>
<dbReference type="GO" id="GO:0018845">
    <property type="term" value="F:2-hydroxychromene-2-carboxylate isomerase activity"/>
    <property type="evidence" value="ECO:0007669"/>
    <property type="project" value="UniProtKB-UniRule"/>
</dbReference>
<dbReference type="GO" id="GO:0006749">
    <property type="term" value="P:glutathione metabolic process"/>
    <property type="evidence" value="ECO:0007669"/>
    <property type="project" value="TreeGrafter"/>
</dbReference>
<dbReference type="PANTHER" id="PTHR42943:SF2">
    <property type="entry name" value="GLUTATHIONE S-TRANSFERASE KAPPA 1"/>
    <property type="match status" value="1"/>
</dbReference>
<reference evidence="4 5" key="1">
    <citation type="submission" date="2018-04" db="EMBL/GenBank/DDBJ databases">
        <title>Cupriavidus necator CR12 genome sequencing and assembly.</title>
        <authorList>
            <person name="Ben Fekih I."/>
            <person name="Mazhar H.S."/>
            <person name="Bello S.K."/>
            <person name="Rensing C."/>
        </authorList>
    </citation>
    <scope>NUCLEOTIDE SEQUENCE [LARGE SCALE GENOMIC DNA]</scope>
    <source>
        <strain evidence="4 5">CR12</strain>
    </source>
</reference>
<sequence length="216" mass="24195">MAGTPPRTRRQYMQLQFVFDYRSPYAYLASAQLPALSAPIEHLLVDVLAVMRKVNNRPSTECPAKVRYAHVDAGRWARRYGMELRPNAALMNALKQQLFEGAMLSLAGLAALELGVFERVHPALFEALWAGDDDLLSEAGRIHFLRERGIDADVWHRANSSHIRDRLAHQSEDAAERGVFGVPSFFVGSQLFFGNDRLDFVRDALLSENAPQGSQS</sequence>
<evidence type="ECO:0000313" key="4">
    <source>
        <dbReference type="EMBL" id="RCJ06803.1"/>
    </source>
</evidence>
<evidence type="ECO:0000313" key="5">
    <source>
        <dbReference type="Proteomes" id="UP000253501"/>
    </source>
</evidence>
<accession>A0A367PGY9</accession>
<feature type="domain" description="DSBA-like thioredoxin" evidence="3">
    <location>
        <begin position="15"/>
        <end position="205"/>
    </location>
</feature>
<evidence type="ECO:0000256" key="1">
    <source>
        <dbReference type="PIRNR" id="PIRNR006386"/>
    </source>
</evidence>
<dbReference type="AlphaFoldDB" id="A0A367PGY9"/>
<keyword evidence="1 4" id="KW-0413">Isomerase</keyword>
<feature type="active site" description="Nucleophile" evidence="2">
    <location>
        <position position="23"/>
    </location>
</feature>
<dbReference type="Pfam" id="PF01323">
    <property type="entry name" value="DSBA"/>
    <property type="match status" value="1"/>
</dbReference>
<dbReference type="Proteomes" id="UP000253501">
    <property type="component" value="Unassembled WGS sequence"/>
</dbReference>
<dbReference type="EC" id="5.99.1.4" evidence="1"/>
<name>A0A367PGY9_CUPNE</name>
<dbReference type="InterPro" id="IPR014440">
    <property type="entry name" value="HCCAis_GSTk"/>
</dbReference>
<proteinExistence type="inferred from homology"/>
<dbReference type="PIRSF" id="PIRSF006386">
    <property type="entry name" value="HCCAis_GSTk"/>
    <property type="match status" value="1"/>
</dbReference>
<dbReference type="InterPro" id="IPR051924">
    <property type="entry name" value="GST_Kappa/NadH"/>
</dbReference>
<gene>
    <name evidence="4" type="ORF">DDK22_19305</name>
</gene>
<dbReference type="SUPFAM" id="SSF52833">
    <property type="entry name" value="Thioredoxin-like"/>
    <property type="match status" value="1"/>
</dbReference>
<organism evidence="4 5">
    <name type="scientific">Cupriavidus necator</name>
    <name type="common">Alcaligenes eutrophus</name>
    <name type="synonym">Ralstonia eutropha</name>
    <dbReference type="NCBI Taxonomy" id="106590"/>
    <lineage>
        <taxon>Bacteria</taxon>
        <taxon>Pseudomonadati</taxon>
        <taxon>Pseudomonadota</taxon>
        <taxon>Betaproteobacteria</taxon>
        <taxon>Burkholderiales</taxon>
        <taxon>Burkholderiaceae</taxon>
        <taxon>Cupriavidus</taxon>
    </lineage>
</organism>
<comment type="catalytic activity">
    <reaction evidence="1">
        <text>2-hydroxychromene-2-carboxylate = (3E)-4-(2-hydroxyphenyl)-2-oxobut-3-enoate</text>
        <dbReference type="Rhea" id="RHEA:27401"/>
        <dbReference type="ChEBI" id="CHEBI:59350"/>
        <dbReference type="ChEBI" id="CHEBI:59353"/>
        <dbReference type="EC" id="5.99.1.4"/>
    </reaction>
</comment>
<evidence type="ECO:0000259" key="3">
    <source>
        <dbReference type="Pfam" id="PF01323"/>
    </source>
</evidence>
<dbReference type="InterPro" id="IPR001853">
    <property type="entry name" value="DSBA-like_thioredoxin_dom"/>
</dbReference>
<dbReference type="Gene3D" id="3.40.30.10">
    <property type="entry name" value="Glutaredoxin"/>
    <property type="match status" value="1"/>
</dbReference>
<evidence type="ECO:0000256" key="2">
    <source>
        <dbReference type="PIRSR" id="PIRSR006386-1"/>
    </source>
</evidence>
<dbReference type="PANTHER" id="PTHR42943">
    <property type="entry name" value="GLUTATHIONE S-TRANSFERASE KAPPA"/>
    <property type="match status" value="1"/>
</dbReference>
<protein>
    <recommendedName>
        <fullName evidence="1">2-hydroxychromene-2-carboxylate isomerase</fullName>
        <ecNumber evidence="1">5.99.1.4</ecNumber>
    </recommendedName>
</protein>
<comment type="similarity">
    <text evidence="1">Belongs to the GST superfamily. NadH family.</text>
</comment>